<dbReference type="EMBL" id="CP013235">
    <property type="protein sequence ID" value="AMP08983.1"/>
    <property type="molecule type" value="Genomic_DNA"/>
</dbReference>
<dbReference type="PATRIC" id="fig|279058.18.peg.1181"/>
<dbReference type="InterPro" id="IPR051821">
    <property type="entry name" value="Asp/Asn_beta-hydroxylase"/>
</dbReference>
<keyword evidence="4" id="KW-0812">Transmembrane</keyword>
<evidence type="ECO:0000256" key="1">
    <source>
        <dbReference type="ARBA" id="ARBA00007730"/>
    </source>
</evidence>
<feature type="transmembrane region" description="Helical" evidence="4">
    <location>
        <begin position="34"/>
        <end position="53"/>
    </location>
</feature>
<dbReference type="Pfam" id="PF05118">
    <property type="entry name" value="Asp_Arg_Hydrox"/>
    <property type="match status" value="1"/>
</dbReference>
<dbReference type="InterPro" id="IPR047694">
    <property type="entry name" value="Lipid_A_LpxO-like"/>
</dbReference>
<organism evidence="6 7">
    <name type="scientific">Collimonas arenae</name>
    <dbReference type="NCBI Taxonomy" id="279058"/>
    <lineage>
        <taxon>Bacteria</taxon>
        <taxon>Pseudomonadati</taxon>
        <taxon>Pseudomonadota</taxon>
        <taxon>Betaproteobacteria</taxon>
        <taxon>Burkholderiales</taxon>
        <taxon>Oxalobacteraceae</taxon>
        <taxon>Collimonas</taxon>
    </lineage>
</organism>
<dbReference type="PANTHER" id="PTHR46332">
    <property type="entry name" value="ASPARTATE BETA-HYDROXYLASE DOMAIN-CONTAINING PROTEIN 2"/>
    <property type="match status" value="1"/>
</dbReference>
<dbReference type="AlphaFoldDB" id="A0A127QFY6"/>
<keyword evidence="2" id="KW-0223">Dioxygenase</keyword>
<dbReference type="InterPro" id="IPR007803">
    <property type="entry name" value="Asp/Arg/Pro-Hydrxlase"/>
</dbReference>
<dbReference type="SUPFAM" id="SSF51197">
    <property type="entry name" value="Clavaminate synthase-like"/>
    <property type="match status" value="1"/>
</dbReference>
<dbReference type="PANTHER" id="PTHR46332:SF5">
    <property type="entry name" value="ASPARTATE BETA-HYDROXYLASE DOMAIN CONTAINING 2"/>
    <property type="match status" value="1"/>
</dbReference>
<evidence type="ECO:0000256" key="2">
    <source>
        <dbReference type="ARBA" id="ARBA00022964"/>
    </source>
</evidence>
<evidence type="ECO:0000313" key="6">
    <source>
        <dbReference type="EMBL" id="AMP08983.1"/>
    </source>
</evidence>
<evidence type="ECO:0000256" key="3">
    <source>
        <dbReference type="ARBA" id="ARBA00023002"/>
    </source>
</evidence>
<gene>
    <name evidence="6" type="ORF">CAter282_1191</name>
</gene>
<evidence type="ECO:0000259" key="5">
    <source>
        <dbReference type="Pfam" id="PF05118"/>
    </source>
</evidence>
<dbReference type="Proteomes" id="UP000071778">
    <property type="component" value="Chromosome"/>
</dbReference>
<protein>
    <submittedName>
        <fullName evidence="6">Aspartyl/Asparaginyl beta-hydroxylase family protein</fullName>
    </submittedName>
</protein>
<evidence type="ECO:0000313" key="7">
    <source>
        <dbReference type="Proteomes" id="UP000071778"/>
    </source>
</evidence>
<comment type="similarity">
    <text evidence="1">Belongs to the aspartyl/asparaginyl beta-hydroxylase family.</text>
</comment>
<reference evidence="6 7" key="1">
    <citation type="submission" date="2015-11" db="EMBL/GenBank/DDBJ databases">
        <title>Exploring the genomic traits of fungus-feeding bacterial genus Collimonas.</title>
        <authorList>
            <person name="Song C."/>
            <person name="Schmidt R."/>
            <person name="de Jager V."/>
            <person name="Krzyzanowska D."/>
            <person name="Jongedijk E."/>
            <person name="Cankar K."/>
            <person name="Beekwilder J."/>
            <person name="van Veen A."/>
            <person name="de Boer W."/>
            <person name="van Veen J.A."/>
            <person name="Garbeva P."/>
        </authorList>
    </citation>
    <scope>NUCLEOTIDE SEQUENCE [LARGE SCALE GENOMIC DNA]</scope>
    <source>
        <strain evidence="6 7">Ter282</strain>
    </source>
</reference>
<keyword evidence="3" id="KW-0560">Oxidoreductase</keyword>
<accession>A0A127QFY6</accession>
<keyword evidence="4" id="KW-0472">Membrane</keyword>
<name>A0A127QFY6_9BURK</name>
<dbReference type="Gene3D" id="2.60.120.330">
    <property type="entry name" value="B-lactam Antibiotic, Isopenicillin N Synthase, Chain"/>
    <property type="match status" value="1"/>
</dbReference>
<feature type="transmembrane region" description="Helical" evidence="4">
    <location>
        <begin position="316"/>
        <end position="334"/>
    </location>
</feature>
<proteinExistence type="inferred from homology"/>
<dbReference type="NCBIfam" id="NF033391">
    <property type="entry name" value="lipid_A_LpxO"/>
    <property type="match status" value="1"/>
</dbReference>
<evidence type="ECO:0000256" key="4">
    <source>
        <dbReference type="SAM" id="Phobius"/>
    </source>
</evidence>
<dbReference type="GO" id="GO:0051213">
    <property type="term" value="F:dioxygenase activity"/>
    <property type="evidence" value="ECO:0007669"/>
    <property type="project" value="UniProtKB-KW"/>
</dbReference>
<dbReference type="InterPro" id="IPR027443">
    <property type="entry name" value="IPNS-like_sf"/>
</dbReference>
<keyword evidence="7" id="KW-1185">Reference proteome</keyword>
<sequence>MAADLIYGSIPSSFPPQERRAFAVGQAFFETEHIFMKWAVVSIFLLSVLYVHFRGKARLPFFRQLFDHSSIMAPLNIFMYMFSKVPTNTPYLPTSTFKDLKILEDNWETIRDEAKGLIGLEKIRAAEKNDDAGFNSFFKAGWKRFYLKWYDASHPSAEQFCPKTVALLRQTPSVKAAMFAELAPGGTLNPHRDPFAGSLRYHLGLVTPNDDRCFIEVNQQRYSWRDGQGVVFDETYIHWAQNGTDVNRIIIFCDIERPMRYRWAQAINRWLGRHMMSAAASPNETGDETGGINKLFRFVWAAGQYRRRLKKFSKPLYLCIKFGLIIGAVLAIIYL</sequence>
<feature type="domain" description="Aspartyl/asparaginy/proline hydroxylase" evidence="5">
    <location>
        <begin position="104"/>
        <end position="258"/>
    </location>
</feature>
<keyword evidence="4" id="KW-1133">Transmembrane helix</keyword>